<keyword evidence="12" id="KW-1185">Reference proteome</keyword>
<feature type="domain" description="Reverse transcriptase" evidence="10">
    <location>
        <begin position="77"/>
        <end position="284"/>
    </location>
</feature>
<dbReference type="InterPro" id="IPR000477">
    <property type="entry name" value="RT_dom"/>
</dbReference>
<accession>A0ABT7ECI6</accession>
<dbReference type="PROSITE" id="PS50878">
    <property type="entry name" value="RT_POL"/>
    <property type="match status" value="1"/>
</dbReference>
<evidence type="ECO:0000259" key="10">
    <source>
        <dbReference type="PROSITE" id="PS50878"/>
    </source>
</evidence>
<sequence>METGSKQEVHSGALVLPEVEIENRAIVSTNSLLNKILARDNMYLAMQRVIRNKCSHGVDGIKTDELHDYAKKHWITIKSKLLDGTYKPSPVRRVEIPKPNGGTRLLGIPTVVDRMIQQAIAQALTYVYEPTFSNSSYGFRPVKSQHQAIKQSLEYINQGHKWVVDMDLEKFFDKVNHDILIDKLSKRIEDKRVLELIRKYLKSEIMLNGIIVSNEEGTPQGGPLSPLLSNIMLDEVDKELERRGHRFCRFADDCNIYVKSRKAGLRVLNSIKKIIEKDLKLKVQ</sequence>
<dbReference type="RefSeq" id="WP_284132725.1">
    <property type="nucleotide sequence ID" value="NZ_JASKYM010000004.1"/>
</dbReference>
<dbReference type="EC" id="2.7.7.49" evidence="1"/>
<organism evidence="11 12">
    <name type="scientific">Romboutsia sedimentorum</name>
    <dbReference type="NCBI Taxonomy" id="1368474"/>
    <lineage>
        <taxon>Bacteria</taxon>
        <taxon>Bacillati</taxon>
        <taxon>Bacillota</taxon>
        <taxon>Clostridia</taxon>
        <taxon>Peptostreptococcales</taxon>
        <taxon>Peptostreptococcaceae</taxon>
        <taxon>Romboutsia</taxon>
    </lineage>
</organism>
<dbReference type="Proteomes" id="UP001301012">
    <property type="component" value="Unassembled WGS sequence"/>
</dbReference>
<dbReference type="InterPro" id="IPR051083">
    <property type="entry name" value="GrpII_Intron_Splice-Mob/Def"/>
</dbReference>
<keyword evidence="7" id="KW-0051">Antiviral defense</keyword>
<evidence type="ECO:0000256" key="8">
    <source>
        <dbReference type="ARBA" id="ARBA00034120"/>
    </source>
</evidence>
<dbReference type="InterPro" id="IPR030931">
    <property type="entry name" value="Group_II_RT_mat"/>
</dbReference>
<evidence type="ECO:0000256" key="1">
    <source>
        <dbReference type="ARBA" id="ARBA00012493"/>
    </source>
</evidence>
<proteinExistence type="inferred from homology"/>
<evidence type="ECO:0000313" key="11">
    <source>
        <dbReference type="EMBL" id="MDK2563783.1"/>
    </source>
</evidence>
<dbReference type="GO" id="GO:0003964">
    <property type="term" value="F:RNA-directed DNA polymerase activity"/>
    <property type="evidence" value="ECO:0007669"/>
    <property type="project" value="UniProtKB-KW"/>
</dbReference>
<comment type="similarity">
    <text evidence="8">Belongs to the bacterial reverse transcriptase family.</text>
</comment>
<dbReference type="CDD" id="cd01651">
    <property type="entry name" value="RT_G2_intron"/>
    <property type="match status" value="1"/>
</dbReference>
<evidence type="ECO:0000256" key="3">
    <source>
        <dbReference type="ARBA" id="ARBA00022695"/>
    </source>
</evidence>
<comment type="caution">
    <text evidence="11">The sequence shown here is derived from an EMBL/GenBank/DDBJ whole genome shotgun (WGS) entry which is preliminary data.</text>
</comment>
<evidence type="ECO:0000256" key="6">
    <source>
        <dbReference type="ARBA" id="ARBA00022918"/>
    </source>
</evidence>
<dbReference type="PANTHER" id="PTHR34047:SF8">
    <property type="entry name" value="PROTEIN YKFC"/>
    <property type="match status" value="1"/>
</dbReference>
<keyword evidence="3 11" id="KW-0548">Nucleotidyltransferase</keyword>
<dbReference type="EMBL" id="JASKYM010000004">
    <property type="protein sequence ID" value="MDK2563783.1"/>
    <property type="molecule type" value="Genomic_DNA"/>
</dbReference>
<evidence type="ECO:0000256" key="2">
    <source>
        <dbReference type="ARBA" id="ARBA00022679"/>
    </source>
</evidence>
<dbReference type="InterPro" id="IPR043502">
    <property type="entry name" value="DNA/RNA_pol_sf"/>
</dbReference>
<dbReference type="InterPro" id="IPR000123">
    <property type="entry name" value="Reverse_transcriptase_msDNA"/>
</dbReference>
<keyword evidence="6 11" id="KW-0695">RNA-directed DNA polymerase</keyword>
<dbReference type="NCBIfam" id="TIGR04416">
    <property type="entry name" value="group_II_RT_mat"/>
    <property type="match status" value="1"/>
</dbReference>
<dbReference type="PRINTS" id="PR00866">
    <property type="entry name" value="RNADNAPOLMS"/>
</dbReference>
<keyword evidence="4" id="KW-0479">Metal-binding</keyword>
<evidence type="ECO:0000256" key="7">
    <source>
        <dbReference type="ARBA" id="ARBA00023118"/>
    </source>
</evidence>
<protein>
    <recommendedName>
        <fullName evidence="1">RNA-directed DNA polymerase</fullName>
        <ecNumber evidence="1">2.7.7.49</ecNumber>
    </recommendedName>
</protein>
<dbReference type="PANTHER" id="PTHR34047">
    <property type="entry name" value="NUCLEAR INTRON MATURASE 1, MITOCHONDRIAL-RELATED"/>
    <property type="match status" value="1"/>
</dbReference>
<evidence type="ECO:0000256" key="4">
    <source>
        <dbReference type="ARBA" id="ARBA00022723"/>
    </source>
</evidence>
<keyword evidence="2 11" id="KW-0808">Transferase</keyword>
<reference evidence="11 12" key="1">
    <citation type="submission" date="2023-05" db="EMBL/GenBank/DDBJ databases">
        <title>Rombocin, a short stable natural nisin variant, displays selective antimicrobial activity against Listeria monocytogenes and employs dual mode of action to kill target bacterial strains.</title>
        <authorList>
            <person name="Wambui J."/>
            <person name="Stephan R."/>
            <person name="Kuipers O.P."/>
        </authorList>
    </citation>
    <scope>NUCLEOTIDE SEQUENCE [LARGE SCALE GENOMIC DNA]</scope>
    <source>
        <strain evidence="11 12">RC002</strain>
    </source>
</reference>
<evidence type="ECO:0000256" key="9">
    <source>
        <dbReference type="ARBA" id="ARBA00048173"/>
    </source>
</evidence>
<evidence type="ECO:0000313" key="12">
    <source>
        <dbReference type="Proteomes" id="UP001301012"/>
    </source>
</evidence>
<keyword evidence="5" id="KW-0460">Magnesium</keyword>
<evidence type="ECO:0000256" key="5">
    <source>
        <dbReference type="ARBA" id="ARBA00022842"/>
    </source>
</evidence>
<gene>
    <name evidence="11" type="primary">ltrA</name>
    <name evidence="11" type="ORF">QOZ84_09500</name>
</gene>
<dbReference type="Pfam" id="PF00078">
    <property type="entry name" value="RVT_1"/>
    <property type="match status" value="1"/>
</dbReference>
<name>A0ABT7ECI6_9FIRM</name>
<comment type="catalytic activity">
    <reaction evidence="9">
        <text>DNA(n) + a 2'-deoxyribonucleoside 5'-triphosphate = DNA(n+1) + diphosphate</text>
        <dbReference type="Rhea" id="RHEA:22508"/>
        <dbReference type="Rhea" id="RHEA-COMP:17339"/>
        <dbReference type="Rhea" id="RHEA-COMP:17340"/>
        <dbReference type="ChEBI" id="CHEBI:33019"/>
        <dbReference type="ChEBI" id="CHEBI:61560"/>
        <dbReference type="ChEBI" id="CHEBI:173112"/>
        <dbReference type="EC" id="2.7.7.49"/>
    </reaction>
</comment>
<dbReference type="SUPFAM" id="SSF56672">
    <property type="entry name" value="DNA/RNA polymerases"/>
    <property type="match status" value="1"/>
</dbReference>